<reference evidence="2 3" key="1">
    <citation type="submission" date="2019-05" db="EMBL/GenBank/DDBJ databases">
        <title>Emergence of the Ug99 lineage of the wheat stem rust pathogen through somatic hybridization.</title>
        <authorList>
            <person name="Li F."/>
            <person name="Upadhyaya N.M."/>
            <person name="Sperschneider J."/>
            <person name="Matny O."/>
            <person name="Nguyen-Phuc H."/>
            <person name="Mago R."/>
            <person name="Raley C."/>
            <person name="Miller M.E."/>
            <person name="Silverstein K.A.T."/>
            <person name="Henningsen E."/>
            <person name="Hirsch C.D."/>
            <person name="Visser B."/>
            <person name="Pretorius Z.A."/>
            <person name="Steffenson B.J."/>
            <person name="Schwessinger B."/>
            <person name="Dodds P.N."/>
            <person name="Figueroa M."/>
        </authorList>
    </citation>
    <scope>NUCLEOTIDE SEQUENCE [LARGE SCALE GENOMIC DNA]</scope>
    <source>
        <strain evidence="2">21-0</strain>
    </source>
</reference>
<evidence type="ECO:0000313" key="2">
    <source>
        <dbReference type="EMBL" id="KAA1118086.1"/>
    </source>
</evidence>
<comment type="caution">
    <text evidence="2">The sequence shown here is derived from an EMBL/GenBank/DDBJ whole genome shotgun (WGS) entry which is preliminary data.</text>
</comment>
<sequence>MLFRKNSNKTTRAPKAAAGNRVALYDSLLGISYFELNKDAKRSKGMSKSASKNSTPTTPPCDVDQAPGPAPPVPERSFVLIAVVGLPPIDLSDWYIVESPAN</sequence>
<dbReference type="EMBL" id="VSWC01000002">
    <property type="protein sequence ID" value="KAA1118086.1"/>
    <property type="molecule type" value="Genomic_DNA"/>
</dbReference>
<proteinExistence type="predicted"/>
<dbReference type="AlphaFoldDB" id="A0A5B0QXR3"/>
<feature type="region of interest" description="Disordered" evidence="1">
    <location>
        <begin position="41"/>
        <end position="70"/>
    </location>
</feature>
<evidence type="ECO:0000313" key="3">
    <source>
        <dbReference type="Proteomes" id="UP000324748"/>
    </source>
</evidence>
<protein>
    <submittedName>
        <fullName evidence="2">Uncharacterized protein</fullName>
    </submittedName>
</protein>
<name>A0A5B0QXR3_PUCGR</name>
<dbReference type="Proteomes" id="UP000324748">
    <property type="component" value="Unassembled WGS sequence"/>
</dbReference>
<keyword evidence="3" id="KW-1185">Reference proteome</keyword>
<organism evidence="2 3">
    <name type="scientific">Puccinia graminis f. sp. tritici</name>
    <dbReference type="NCBI Taxonomy" id="56615"/>
    <lineage>
        <taxon>Eukaryota</taxon>
        <taxon>Fungi</taxon>
        <taxon>Dikarya</taxon>
        <taxon>Basidiomycota</taxon>
        <taxon>Pucciniomycotina</taxon>
        <taxon>Pucciniomycetes</taxon>
        <taxon>Pucciniales</taxon>
        <taxon>Pucciniaceae</taxon>
        <taxon>Puccinia</taxon>
    </lineage>
</organism>
<evidence type="ECO:0000256" key="1">
    <source>
        <dbReference type="SAM" id="MobiDB-lite"/>
    </source>
</evidence>
<feature type="compositionally biased region" description="Polar residues" evidence="1">
    <location>
        <begin position="46"/>
        <end position="56"/>
    </location>
</feature>
<gene>
    <name evidence="2" type="ORF">PGT21_031124</name>
</gene>
<dbReference type="OrthoDB" id="2499159at2759"/>
<accession>A0A5B0QXR3</accession>